<feature type="compositionally biased region" description="Basic and acidic residues" evidence="1">
    <location>
        <begin position="1"/>
        <end position="15"/>
    </location>
</feature>
<dbReference type="AlphaFoldDB" id="A0A3M0JI23"/>
<dbReference type="InterPro" id="IPR052633">
    <property type="entry name" value="GRAM_domain_protein_2B"/>
</dbReference>
<name>A0A3M0JI23_HIRRU</name>
<sequence length="253" mass="28276">MLGEKQWRSLEERGSVHLRQPKLTRSRTYESSCKETEQAATGRQGPPSPSLSKQDSSYRRAFRELAEQDVLLGCFSCAWQREVPYHGRLYVSSSHICFHSNLLLKDIKAVVPVASISALKKTNTALLVPNAVSIRTAKGEKDSSQSPRDSVSNEETRRKSQIPSQSDLEQITPAPNSLHESRGGPHTLLWAWATAFWSRINPQLSPLNIIIIIYLLLMVALLLSSGYIGLRIAELEQQLAFVGAWPDLNLSQQ</sequence>
<dbReference type="EMBL" id="QRBI01000142">
    <property type="protein sequence ID" value="RMC00798.1"/>
    <property type="molecule type" value="Genomic_DNA"/>
</dbReference>
<feature type="region of interest" description="Disordered" evidence="1">
    <location>
        <begin position="1"/>
        <end position="56"/>
    </location>
</feature>
<dbReference type="PANTHER" id="PTHR46645:SF1">
    <property type="entry name" value="GRAM DOMAIN-CONTAINING PROTEIN"/>
    <property type="match status" value="1"/>
</dbReference>
<dbReference type="InterPro" id="IPR004182">
    <property type="entry name" value="GRAM"/>
</dbReference>
<reference evidence="4 5" key="1">
    <citation type="submission" date="2018-07" db="EMBL/GenBank/DDBJ databases">
        <title>A high quality draft genome assembly of the barn swallow (H. rustica rustica).</title>
        <authorList>
            <person name="Formenti G."/>
            <person name="Chiara M."/>
            <person name="Poveda L."/>
            <person name="Francoijs K.-J."/>
            <person name="Bonisoli-Alquati A."/>
            <person name="Canova L."/>
            <person name="Gianfranceschi L."/>
            <person name="Horner D.S."/>
            <person name="Saino N."/>
        </authorList>
    </citation>
    <scope>NUCLEOTIDE SEQUENCE [LARGE SCALE GENOMIC DNA]</scope>
    <source>
        <strain evidence="4">Chelidonia</strain>
        <tissue evidence="4">Blood</tissue>
    </source>
</reference>
<evidence type="ECO:0000256" key="2">
    <source>
        <dbReference type="SAM" id="Phobius"/>
    </source>
</evidence>
<accession>A0A3M0JI23</accession>
<evidence type="ECO:0000313" key="4">
    <source>
        <dbReference type="EMBL" id="RMC00798.1"/>
    </source>
</evidence>
<feature type="region of interest" description="Disordered" evidence="1">
    <location>
        <begin position="137"/>
        <end position="181"/>
    </location>
</feature>
<dbReference type="STRING" id="333673.A0A3M0JI23"/>
<comment type="caution">
    <text evidence="4">The sequence shown here is derived from an EMBL/GenBank/DDBJ whole genome shotgun (WGS) entry which is preliminary data.</text>
</comment>
<dbReference type="Gene3D" id="2.30.29.30">
    <property type="entry name" value="Pleckstrin-homology domain (PH domain)/Phosphotyrosine-binding domain (PTB)"/>
    <property type="match status" value="1"/>
</dbReference>
<keyword evidence="2" id="KW-0472">Membrane</keyword>
<dbReference type="InterPro" id="IPR011993">
    <property type="entry name" value="PH-like_dom_sf"/>
</dbReference>
<protein>
    <recommendedName>
        <fullName evidence="3">GRAM domain-containing protein</fullName>
    </recommendedName>
</protein>
<dbReference type="OrthoDB" id="2162691at2759"/>
<dbReference type="Proteomes" id="UP000269221">
    <property type="component" value="Unassembled WGS sequence"/>
</dbReference>
<feature type="domain" description="GRAM" evidence="3">
    <location>
        <begin position="56"/>
        <end position="123"/>
    </location>
</feature>
<keyword evidence="5" id="KW-1185">Reference proteome</keyword>
<dbReference type="Pfam" id="PF02893">
    <property type="entry name" value="GRAM"/>
    <property type="match status" value="1"/>
</dbReference>
<gene>
    <name evidence="4" type="ORF">DUI87_22482</name>
</gene>
<keyword evidence="2" id="KW-0812">Transmembrane</keyword>
<evidence type="ECO:0000259" key="3">
    <source>
        <dbReference type="SMART" id="SM00568"/>
    </source>
</evidence>
<evidence type="ECO:0000313" key="5">
    <source>
        <dbReference type="Proteomes" id="UP000269221"/>
    </source>
</evidence>
<evidence type="ECO:0000256" key="1">
    <source>
        <dbReference type="SAM" id="MobiDB-lite"/>
    </source>
</evidence>
<dbReference type="SMART" id="SM00568">
    <property type="entry name" value="GRAM"/>
    <property type="match status" value="1"/>
</dbReference>
<feature type="compositionally biased region" description="Polar residues" evidence="1">
    <location>
        <begin position="161"/>
        <end position="175"/>
    </location>
</feature>
<dbReference type="PANTHER" id="PTHR46645">
    <property type="entry name" value="GRAM DOMAIN-CONTAINING PROTEIN 2B-RELATED"/>
    <property type="match status" value="1"/>
</dbReference>
<feature type="transmembrane region" description="Helical" evidence="2">
    <location>
        <begin position="209"/>
        <end position="230"/>
    </location>
</feature>
<proteinExistence type="predicted"/>
<organism evidence="4 5">
    <name type="scientific">Hirundo rustica rustica</name>
    <dbReference type="NCBI Taxonomy" id="333673"/>
    <lineage>
        <taxon>Eukaryota</taxon>
        <taxon>Metazoa</taxon>
        <taxon>Chordata</taxon>
        <taxon>Craniata</taxon>
        <taxon>Vertebrata</taxon>
        <taxon>Euteleostomi</taxon>
        <taxon>Archelosauria</taxon>
        <taxon>Archosauria</taxon>
        <taxon>Dinosauria</taxon>
        <taxon>Saurischia</taxon>
        <taxon>Theropoda</taxon>
        <taxon>Coelurosauria</taxon>
        <taxon>Aves</taxon>
        <taxon>Neognathae</taxon>
        <taxon>Neoaves</taxon>
        <taxon>Telluraves</taxon>
        <taxon>Australaves</taxon>
        <taxon>Passeriformes</taxon>
        <taxon>Sylvioidea</taxon>
        <taxon>Hirundinidae</taxon>
        <taxon>Hirundo</taxon>
    </lineage>
</organism>
<keyword evidence="2" id="KW-1133">Transmembrane helix</keyword>